<feature type="transmembrane region" description="Helical" evidence="1">
    <location>
        <begin position="20"/>
        <end position="37"/>
    </location>
</feature>
<organism evidence="2 3">
    <name type="scientific">Bacillus thuringiensis subsp. tolworthi</name>
    <dbReference type="NCBI Taxonomy" id="1442"/>
    <lineage>
        <taxon>Bacteria</taxon>
        <taxon>Bacillati</taxon>
        <taxon>Bacillota</taxon>
        <taxon>Bacilli</taxon>
        <taxon>Bacillales</taxon>
        <taxon>Bacillaceae</taxon>
        <taxon>Bacillus</taxon>
        <taxon>Bacillus cereus group</taxon>
    </lineage>
</organism>
<keyword evidence="1" id="KW-1133">Transmembrane helix</keyword>
<keyword evidence="1" id="KW-0812">Transmembrane</keyword>
<protein>
    <submittedName>
        <fullName evidence="2">Hypthetical protein</fullName>
    </submittedName>
</protein>
<keyword evidence="1" id="KW-0472">Membrane</keyword>
<reference evidence="2 3" key="1">
    <citation type="submission" date="2015-05" db="EMBL/GenBank/DDBJ databases">
        <title>Whole genome sequence of Bacillus thuringiensis serovar tolworthi Pasteur Institute Standard strain.</title>
        <authorList>
            <person name="Kanda K."/>
            <person name="Nakashima K."/>
            <person name="Nagano Y."/>
        </authorList>
    </citation>
    <scope>NUCLEOTIDE SEQUENCE [LARGE SCALE GENOMIC DNA]</scope>
    <source>
        <strain evidence="2 3">Pasteur Institute Standard strain</strain>
        <plasmid evidence="3">pKK3 DNA</plasmid>
    </source>
</reference>
<keyword evidence="2" id="KW-0614">Plasmid</keyword>
<dbReference type="EMBL" id="AP014867">
    <property type="protein sequence ID" value="BAR87784.1"/>
    <property type="molecule type" value="Genomic_DNA"/>
</dbReference>
<geneLocation type="plasmid" evidence="3">
    <name>pKK3 DNA</name>
</geneLocation>
<name>A0A9W4AFS1_BACTO</name>
<dbReference type="AlphaFoldDB" id="A0A9W4AFS1"/>
<gene>
    <name evidence="2" type="ORF">KNN_07051</name>
</gene>
<proteinExistence type="predicted"/>
<dbReference type="Proteomes" id="UP000055316">
    <property type="component" value="Plasmid pKK3"/>
</dbReference>
<accession>A0A9W4AFS1</accession>
<evidence type="ECO:0000313" key="3">
    <source>
        <dbReference type="Proteomes" id="UP000055316"/>
    </source>
</evidence>
<evidence type="ECO:0000313" key="2">
    <source>
        <dbReference type="EMBL" id="BAR87784.1"/>
    </source>
</evidence>
<sequence length="55" mass="6447">MTVLKDSTYIEMNTYNEIGFFKEILWGLIFVVPFWICQQPCVAKGGSRSFTYFLL</sequence>
<evidence type="ECO:0000256" key="1">
    <source>
        <dbReference type="SAM" id="Phobius"/>
    </source>
</evidence>